<organism evidence="2 3">
    <name type="scientific">Pleurodeles waltl</name>
    <name type="common">Iberian ribbed newt</name>
    <dbReference type="NCBI Taxonomy" id="8319"/>
    <lineage>
        <taxon>Eukaryota</taxon>
        <taxon>Metazoa</taxon>
        <taxon>Chordata</taxon>
        <taxon>Craniata</taxon>
        <taxon>Vertebrata</taxon>
        <taxon>Euteleostomi</taxon>
        <taxon>Amphibia</taxon>
        <taxon>Batrachia</taxon>
        <taxon>Caudata</taxon>
        <taxon>Salamandroidea</taxon>
        <taxon>Salamandridae</taxon>
        <taxon>Pleurodelinae</taxon>
        <taxon>Pleurodeles</taxon>
    </lineage>
</organism>
<gene>
    <name evidence="2" type="ORF">NDU88_005506</name>
</gene>
<feature type="region of interest" description="Disordered" evidence="1">
    <location>
        <begin position="1"/>
        <end position="100"/>
    </location>
</feature>
<dbReference type="AlphaFoldDB" id="A0AAV7TVS7"/>
<protein>
    <submittedName>
        <fullName evidence="2">Uncharacterized protein</fullName>
    </submittedName>
</protein>
<comment type="caution">
    <text evidence="2">The sequence shown here is derived from an EMBL/GenBank/DDBJ whole genome shotgun (WGS) entry which is preliminary data.</text>
</comment>
<dbReference type="EMBL" id="JANPWB010000006">
    <property type="protein sequence ID" value="KAJ1180284.1"/>
    <property type="molecule type" value="Genomic_DNA"/>
</dbReference>
<keyword evidence="3" id="KW-1185">Reference proteome</keyword>
<feature type="compositionally biased region" description="Gly residues" evidence="1">
    <location>
        <begin position="17"/>
        <end position="26"/>
    </location>
</feature>
<accession>A0AAV7TVS7</accession>
<dbReference type="Proteomes" id="UP001066276">
    <property type="component" value="Chromosome 3_2"/>
</dbReference>
<proteinExistence type="predicted"/>
<reference evidence="2" key="1">
    <citation type="journal article" date="2022" name="bioRxiv">
        <title>Sequencing and chromosome-scale assembly of the giantPleurodeles waltlgenome.</title>
        <authorList>
            <person name="Brown T."/>
            <person name="Elewa A."/>
            <person name="Iarovenko S."/>
            <person name="Subramanian E."/>
            <person name="Araus A.J."/>
            <person name="Petzold A."/>
            <person name="Susuki M."/>
            <person name="Suzuki K.-i.T."/>
            <person name="Hayashi T."/>
            <person name="Toyoda A."/>
            <person name="Oliveira C."/>
            <person name="Osipova E."/>
            <person name="Leigh N.D."/>
            <person name="Simon A."/>
            <person name="Yun M.H."/>
        </authorList>
    </citation>
    <scope>NUCLEOTIDE SEQUENCE</scope>
    <source>
        <strain evidence="2">20211129_DDA</strain>
        <tissue evidence="2">Liver</tissue>
    </source>
</reference>
<evidence type="ECO:0000313" key="3">
    <source>
        <dbReference type="Proteomes" id="UP001066276"/>
    </source>
</evidence>
<name>A0AAV7TVS7_PLEWA</name>
<evidence type="ECO:0000256" key="1">
    <source>
        <dbReference type="SAM" id="MobiDB-lite"/>
    </source>
</evidence>
<sequence>MPWCRLTPRARNPVLGGACGRRGGTGPKTRPRPRRDRPVAGVIARPNNRPIPTGGIRPGPPGPHPEVPRPLLRPKGGLAGGRARRRRAEGAWLRARKAPR</sequence>
<evidence type="ECO:0000313" key="2">
    <source>
        <dbReference type="EMBL" id="KAJ1180284.1"/>
    </source>
</evidence>